<feature type="domain" description="Luciferase-like" evidence="5">
    <location>
        <begin position="24"/>
        <end position="238"/>
    </location>
</feature>
<protein>
    <submittedName>
        <fullName evidence="6">LLM class flavin-dependent oxidoreductase</fullName>
    </submittedName>
</protein>
<keyword evidence="1" id="KW-0285">Flavoprotein</keyword>
<comment type="caution">
    <text evidence="6">The sequence shown here is derived from an EMBL/GenBank/DDBJ whole genome shotgun (WGS) entry which is preliminary data.</text>
</comment>
<evidence type="ECO:0000313" key="6">
    <source>
        <dbReference type="EMBL" id="GAA2120704.1"/>
    </source>
</evidence>
<dbReference type="Proteomes" id="UP001500166">
    <property type="component" value="Unassembled WGS sequence"/>
</dbReference>
<organism evidence="6 7">
    <name type="scientific">Kocuria atrinae</name>
    <dbReference type="NCBI Taxonomy" id="592377"/>
    <lineage>
        <taxon>Bacteria</taxon>
        <taxon>Bacillati</taxon>
        <taxon>Actinomycetota</taxon>
        <taxon>Actinomycetes</taxon>
        <taxon>Micrococcales</taxon>
        <taxon>Micrococcaceae</taxon>
        <taxon>Kocuria</taxon>
    </lineage>
</organism>
<keyword evidence="4" id="KW-0503">Monooxygenase</keyword>
<evidence type="ECO:0000259" key="5">
    <source>
        <dbReference type="Pfam" id="PF00296"/>
    </source>
</evidence>
<accession>A0ABN2Y199</accession>
<keyword evidence="7" id="KW-1185">Reference proteome</keyword>
<gene>
    <name evidence="6" type="ORF">GCM10009824_22610</name>
</gene>
<dbReference type="RefSeq" id="WP_344225150.1">
    <property type="nucleotide sequence ID" value="NZ_BAAAQA010000024.1"/>
</dbReference>
<dbReference type="InterPro" id="IPR011251">
    <property type="entry name" value="Luciferase-like_dom"/>
</dbReference>
<dbReference type="Gene3D" id="3.20.20.30">
    <property type="entry name" value="Luciferase-like domain"/>
    <property type="match status" value="1"/>
</dbReference>
<keyword evidence="2" id="KW-0288">FMN</keyword>
<evidence type="ECO:0000256" key="1">
    <source>
        <dbReference type="ARBA" id="ARBA00022630"/>
    </source>
</evidence>
<evidence type="ECO:0000256" key="4">
    <source>
        <dbReference type="ARBA" id="ARBA00023033"/>
    </source>
</evidence>
<keyword evidence="3" id="KW-0560">Oxidoreductase</keyword>
<reference evidence="6 7" key="1">
    <citation type="journal article" date="2019" name="Int. J. Syst. Evol. Microbiol.">
        <title>The Global Catalogue of Microorganisms (GCM) 10K type strain sequencing project: providing services to taxonomists for standard genome sequencing and annotation.</title>
        <authorList>
            <consortium name="The Broad Institute Genomics Platform"/>
            <consortium name="The Broad Institute Genome Sequencing Center for Infectious Disease"/>
            <person name="Wu L."/>
            <person name="Ma J."/>
        </authorList>
    </citation>
    <scope>NUCLEOTIDE SEQUENCE [LARGE SCALE GENOMIC DNA]</scope>
    <source>
        <strain evidence="6 7">JCM 15914</strain>
    </source>
</reference>
<dbReference type="Pfam" id="PF00296">
    <property type="entry name" value="Bac_luciferase"/>
    <property type="match status" value="1"/>
</dbReference>
<evidence type="ECO:0000256" key="3">
    <source>
        <dbReference type="ARBA" id="ARBA00023002"/>
    </source>
</evidence>
<dbReference type="EMBL" id="BAAAQA010000024">
    <property type="protein sequence ID" value="GAA2120704.1"/>
    <property type="molecule type" value="Genomic_DNA"/>
</dbReference>
<name>A0ABN2Y199_9MICC</name>
<sequence length="336" mass="35449">MSTTPFVIAARITPRPGVDRLDPAEYFSGAAVRQAALDAETAGAAFVLLDDDLDAASTTGPAAGRLSALQTSAWLGPQTSSVAVVPTLRTTHTEPFLMGTESASLDWATHGRAGVLFAPSLGADAAANVGRRDTPSAQAAWAETADVIDVVRRLWDSWEADAEIRDQATGRFVDRAKLHYVDFSGTDSAGEEFTVKGPSIVPRPTQGHLPVFVERTTEAPLEALRPTVEQADVVLLPAETVGLEAVKVLDWNPGARVFAVIDADSDTLDPEIVGRWVQVGVSGVVLETGPHDVELAVRAAAGVVPELVGAEVSADEESTLRERLGLPPAENRYANS</sequence>
<dbReference type="InterPro" id="IPR051260">
    <property type="entry name" value="Diverse_substr_monoxygenases"/>
</dbReference>
<evidence type="ECO:0000313" key="7">
    <source>
        <dbReference type="Proteomes" id="UP001500166"/>
    </source>
</evidence>
<evidence type="ECO:0000256" key="2">
    <source>
        <dbReference type="ARBA" id="ARBA00022643"/>
    </source>
</evidence>
<dbReference type="PANTHER" id="PTHR30011:SF16">
    <property type="entry name" value="C2H2 FINGER DOMAIN TRANSCRIPTION FACTOR (EUROFUNG)-RELATED"/>
    <property type="match status" value="1"/>
</dbReference>
<dbReference type="PANTHER" id="PTHR30011">
    <property type="entry name" value="ALKANESULFONATE MONOOXYGENASE-RELATED"/>
    <property type="match status" value="1"/>
</dbReference>
<dbReference type="SUPFAM" id="SSF51679">
    <property type="entry name" value="Bacterial luciferase-like"/>
    <property type="match status" value="1"/>
</dbReference>
<proteinExistence type="predicted"/>
<dbReference type="InterPro" id="IPR036661">
    <property type="entry name" value="Luciferase-like_sf"/>
</dbReference>